<keyword evidence="1" id="KW-0472">Membrane</keyword>
<organism evidence="2 3">
    <name type="scientific">Pseudomonas fluorescens</name>
    <dbReference type="NCBI Taxonomy" id="294"/>
    <lineage>
        <taxon>Bacteria</taxon>
        <taxon>Pseudomonadati</taxon>
        <taxon>Pseudomonadota</taxon>
        <taxon>Gammaproteobacteria</taxon>
        <taxon>Pseudomonadales</taxon>
        <taxon>Pseudomonadaceae</taxon>
        <taxon>Pseudomonas</taxon>
    </lineage>
</organism>
<dbReference type="AlphaFoldDB" id="A0A1T2Y1Y9"/>
<dbReference type="OrthoDB" id="9986658at2"/>
<name>A0A1T2Y1Y9_PSEFL</name>
<feature type="transmembrane region" description="Helical" evidence="1">
    <location>
        <begin position="38"/>
        <end position="57"/>
    </location>
</feature>
<protein>
    <submittedName>
        <fullName evidence="2">Uncharacterized protein</fullName>
    </submittedName>
</protein>
<gene>
    <name evidence="2" type="ORF">BFW87_25175</name>
</gene>
<dbReference type="Proteomes" id="UP000190965">
    <property type="component" value="Unassembled WGS sequence"/>
</dbReference>
<dbReference type="EMBL" id="MSDF01000052">
    <property type="protein sequence ID" value="OPA86053.1"/>
    <property type="molecule type" value="Genomic_DNA"/>
</dbReference>
<comment type="caution">
    <text evidence="2">The sequence shown here is derived from an EMBL/GenBank/DDBJ whole genome shotgun (WGS) entry which is preliminary data.</text>
</comment>
<keyword evidence="1" id="KW-1133">Transmembrane helix</keyword>
<evidence type="ECO:0000313" key="2">
    <source>
        <dbReference type="EMBL" id="OPA86053.1"/>
    </source>
</evidence>
<keyword evidence="1" id="KW-0812">Transmembrane</keyword>
<accession>A0A1T2Y1Y9</accession>
<evidence type="ECO:0000313" key="3">
    <source>
        <dbReference type="Proteomes" id="UP000190965"/>
    </source>
</evidence>
<proteinExistence type="predicted"/>
<reference evidence="2 3" key="1">
    <citation type="submission" date="2016-12" db="EMBL/GenBank/DDBJ databases">
        <title>Draft genome sequences of seven strains of Pseudomonas fluorescens that produce 4-formylaminooxyvinylglycine.</title>
        <authorList>
            <person name="Okrent R.A."/>
            <person name="Manning V.A."/>
            <person name="Trippe K.M."/>
        </authorList>
    </citation>
    <scope>NUCLEOTIDE SEQUENCE [LARGE SCALE GENOMIC DNA]</scope>
    <source>
        <strain evidence="2 3">P5A</strain>
    </source>
</reference>
<sequence>MHSLFFATARVINGQVQPLDSIEKLHGSRGLSLEWQARLAIALSVCALGGCGVLWLLGV</sequence>
<evidence type="ECO:0000256" key="1">
    <source>
        <dbReference type="SAM" id="Phobius"/>
    </source>
</evidence>
<dbReference type="RefSeq" id="WP_078742421.1">
    <property type="nucleotide sequence ID" value="NZ_MSDF01000052.1"/>
</dbReference>